<dbReference type="Proteomes" id="UP000325827">
    <property type="component" value="Unassembled WGS sequence"/>
</dbReference>
<proteinExistence type="predicted"/>
<gene>
    <name evidence="2" type="ORF">F6B43_08570</name>
</gene>
<evidence type="ECO:0000256" key="1">
    <source>
        <dbReference type="SAM" id="Phobius"/>
    </source>
</evidence>
<organism evidence="2 3">
    <name type="scientific">Microbacterium rhizomatis</name>
    <dbReference type="NCBI Taxonomy" id="1631477"/>
    <lineage>
        <taxon>Bacteria</taxon>
        <taxon>Bacillati</taxon>
        <taxon>Actinomycetota</taxon>
        <taxon>Actinomycetes</taxon>
        <taxon>Micrococcales</taxon>
        <taxon>Microbacteriaceae</taxon>
        <taxon>Microbacterium</taxon>
    </lineage>
</organism>
<keyword evidence="1" id="KW-1133">Transmembrane helix</keyword>
<dbReference type="AlphaFoldDB" id="A0A5J5J2W7"/>
<evidence type="ECO:0000313" key="3">
    <source>
        <dbReference type="Proteomes" id="UP000325827"/>
    </source>
</evidence>
<feature type="transmembrane region" description="Helical" evidence="1">
    <location>
        <begin position="12"/>
        <end position="30"/>
    </location>
</feature>
<keyword evidence="3" id="KW-1185">Reference proteome</keyword>
<protein>
    <submittedName>
        <fullName evidence="2">Uncharacterized protein</fullName>
    </submittedName>
</protein>
<accession>A0A5J5J2W7</accession>
<keyword evidence="1" id="KW-0812">Transmembrane</keyword>
<evidence type="ECO:0000313" key="2">
    <source>
        <dbReference type="EMBL" id="KAA9107518.1"/>
    </source>
</evidence>
<name>A0A5J5J2W7_9MICO</name>
<reference evidence="3" key="1">
    <citation type="submission" date="2019-09" db="EMBL/GenBank/DDBJ databases">
        <title>Mumia zhuanghuii sp. nov. isolated from the intestinal contents of plateau pika (Ochotona curzoniae) in the Qinghai-Tibet plateau of China.</title>
        <authorList>
            <person name="Tian Z."/>
        </authorList>
    </citation>
    <scope>NUCLEOTIDE SEQUENCE [LARGE SCALE GENOMIC DNA]</scope>
    <source>
        <strain evidence="3">JCM 30598</strain>
    </source>
</reference>
<comment type="caution">
    <text evidence="2">The sequence shown here is derived from an EMBL/GenBank/DDBJ whole genome shotgun (WGS) entry which is preliminary data.</text>
</comment>
<sequence length="190" mass="19877">MSPLTPTTRARYQLIGIASGLVIATALLAGCTTTPRPAAAGIPDAQIGQSQDCPGEFLQYLAKERTINAQDATVEELPTDTATSELGFTLPDTPLCAATTQGQRTLPSGATEPAEHTLLIPGAHKTQIDGAAREAGYTDGAGWTLLTDTTVLRITEKTGTQIGIPDTTTYTLLTTTNSPELAKLKIKPSQ</sequence>
<keyword evidence="1" id="KW-0472">Membrane</keyword>
<dbReference type="EMBL" id="VYSA01000002">
    <property type="protein sequence ID" value="KAA9107518.1"/>
    <property type="molecule type" value="Genomic_DNA"/>
</dbReference>
<dbReference type="RefSeq" id="WP_150448554.1">
    <property type="nucleotide sequence ID" value="NZ_VYSA01000002.1"/>
</dbReference>